<feature type="compositionally biased region" description="Basic and acidic residues" evidence="1">
    <location>
        <begin position="10"/>
        <end position="21"/>
    </location>
</feature>
<proteinExistence type="predicted"/>
<feature type="region of interest" description="Disordered" evidence="1">
    <location>
        <begin position="1"/>
        <end position="24"/>
    </location>
</feature>
<keyword evidence="3" id="KW-1185">Reference proteome</keyword>
<comment type="caution">
    <text evidence="2">The sequence shown here is derived from an EMBL/GenBank/DDBJ whole genome shotgun (WGS) entry which is preliminary data.</text>
</comment>
<protein>
    <recommendedName>
        <fullName evidence="4">PPE domain-containing protein</fullName>
    </recommendedName>
</protein>
<feature type="compositionally biased region" description="Basic and acidic residues" evidence="1">
    <location>
        <begin position="558"/>
        <end position="579"/>
    </location>
</feature>
<evidence type="ECO:0000313" key="2">
    <source>
        <dbReference type="EMBL" id="MBV7671332.1"/>
    </source>
</evidence>
<organism evidence="2 3">
    <name type="scientific">Streptomyces halstedii</name>
    <dbReference type="NCBI Taxonomy" id="1944"/>
    <lineage>
        <taxon>Bacteria</taxon>
        <taxon>Bacillati</taxon>
        <taxon>Actinomycetota</taxon>
        <taxon>Actinomycetes</taxon>
        <taxon>Kitasatosporales</taxon>
        <taxon>Streptomycetaceae</taxon>
        <taxon>Streptomyces</taxon>
    </lineage>
</organism>
<reference evidence="2 3" key="1">
    <citation type="submission" date="2021-07" db="EMBL/GenBank/DDBJ databases">
        <title>Sequencing Streptomyces halstedii LGO-A4 genome an citrus endophytic actinomycete.</title>
        <authorList>
            <person name="Samborskyy M."/>
            <person name="Scott N."/>
            <person name="Deglau R."/>
            <person name="Dickens S."/>
            <person name="Oliveira L.G."/>
        </authorList>
    </citation>
    <scope>NUCLEOTIDE SEQUENCE [LARGE SCALE GENOMIC DNA]</scope>
    <source>
        <strain evidence="2 3">LGO-A4</strain>
    </source>
</reference>
<evidence type="ECO:0000256" key="1">
    <source>
        <dbReference type="SAM" id="MobiDB-lite"/>
    </source>
</evidence>
<feature type="compositionally biased region" description="Gly residues" evidence="1">
    <location>
        <begin position="361"/>
        <end position="371"/>
    </location>
</feature>
<evidence type="ECO:0000313" key="3">
    <source>
        <dbReference type="Proteomes" id="UP000735541"/>
    </source>
</evidence>
<accession>A0ABS6TST7</accession>
<sequence>MSDETQPELTPKEQRQQDQERVQGQLVVTDVTRQFQGVMEAFGFRGSGSSGRTSFEGHELNAMIDLIQHSNPEQLEEAGEALWNARSSLNDAAQELSDFIGAVDWEGESGTAFRDWGNGLVAHARKLGEFAEAAGTQITVAGTGLASVRNSLPPRDTRLSRKTPDEIEAPKRIEGNPEYEAALKVEKHRQEAINQANRLASYYAVSQETLAAQEPPRFEKTLDVAVPRPRGVYEVSPGSGNSEGASEAVGGGISRATSVHADSNSSASTGPGFVSGQTGTEALRTMPVQTPDASMEITGVAAPQASVAPSHTPPSPPPTGPAGPSGGPVLPVANGFVNPVTNSSSRRTQGPAGGPRAVGQPGTGRFRGGSDTGNAPTANGRSGPPVGRPTSTGGGSASGTTGRGGGGSQSPTAGRSGVTGGRPVTGGGHAGRTGTSGPPAGRANGIMGGTPQRATSGSGATGGARGGPRGPVIGGGATQPGGTTGGAGRRGVIGGGTPNSAPRPGAKGTSSTNGVVGKPRGGAPGPGAGSRGFTAGGAGLVRGPAGRRKSDDEDEDEGTSRPDYLTEDRETWEAGRREAAPPVIE</sequence>
<dbReference type="RefSeq" id="WP_228869877.1">
    <property type="nucleotide sequence ID" value="NZ_JAHUVW010000001.1"/>
</dbReference>
<feature type="compositionally biased region" description="Gly residues" evidence="1">
    <location>
        <begin position="417"/>
        <end position="431"/>
    </location>
</feature>
<gene>
    <name evidence="2" type="ORF">STHAL_17920</name>
</gene>
<name>A0ABS6TST7_STRHA</name>
<feature type="region of interest" description="Disordered" evidence="1">
    <location>
        <begin position="257"/>
        <end position="278"/>
    </location>
</feature>
<dbReference type="Proteomes" id="UP000735541">
    <property type="component" value="Unassembled WGS sequence"/>
</dbReference>
<feature type="compositionally biased region" description="Pro residues" evidence="1">
    <location>
        <begin position="311"/>
        <end position="321"/>
    </location>
</feature>
<feature type="compositionally biased region" description="Polar residues" evidence="1">
    <location>
        <begin position="339"/>
        <end position="348"/>
    </location>
</feature>
<feature type="region of interest" description="Disordered" evidence="1">
    <location>
        <begin position="303"/>
        <end position="585"/>
    </location>
</feature>
<feature type="compositionally biased region" description="Gly residues" evidence="1">
    <location>
        <begin position="459"/>
        <end position="497"/>
    </location>
</feature>
<feature type="compositionally biased region" description="Gly residues" evidence="1">
    <location>
        <begin position="392"/>
        <end position="408"/>
    </location>
</feature>
<evidence type="ECO:0008006" key="4">
    <source>
        <dbReference type="Google" id="ProtNLM"/>
    </source>
</evidence>
<dbReference type="EMBL" id="JAHUVW010000001">
    <property type="protein sequence ID" value="MBV7671332.1"/>
    <property type="molecule type" value="Genomic_DNA"/>
</dbReference>
<feature type="compositionally biased region" description="Gly residues" evidence="1">
    <location>
        <begin position="519"/>
        <end position="540"/>
    </location>
</feature>